<dbReference type="RefSeq" id="WP_106587132.1">
    <property type="nucleotide sequence ID" value="NZ_PYGA01000051.1"/>
</dbReference>
<gene>
    <name evidence="1" type="ORF">CLV63_1512</name>
</gene>
<reference evidence="1 2" key="1">
    <citation type="submission" date="2018-03" db="EMBL/GenBank/DDBJ databases">
        <title>Genomic Encyclopedia of Archaeal and Bacterial Type Strains, Phase II (KMG-II): from individual species to whole genera.</title>
        <authorList>
            <person name="Goeker M."/>
        </authorList>
    </citation>
    <scope>NUCLEOTIDE SEQUENCE [LARGE SCALE GENOMIC DNA]</scope>
    <source>
        <strain evidence="1 2">DSM 45312</strain>
    </source>
</reference>
<proteinExistence type="predicted"/>
<keyword evidence="2" id="KW-1185">Reference proteome</keyword>
<evidence type="ECO:0000313" key="2">
    <source>
        <dbReference type="Proteomes" id="UP000240542"/>
    </source>
</evidence>
<accession>A0A2P8C7C8</accession>
<sequence length="60" mass="6344">MLVSLYGGPLDGHEVVITAHYTGTDGAVFDLAEVIPPQGGYALYAPDADGAWIFRGMAEF</sequence>
<protein>
    <submittedName>
        <fullName evidence="1">Uncharacterized protein</fullName>
    </submittedName>
</protein>
<dbReference type="Proteomes" id="UP000240542">
    <property type="component" value="Unassembled WGS sequence"/>
</dbReference>
<dbReference type="OrthoDB" id="4278607at2"/>
<comment type="caution">
    <text evidence="1">The sequence shown here is derived from an EMBL/GenBank/DDBJ whole genome shotgun (WGS) entry which is preliminary data.</text>
</comment>
<organism evidence="1 2">
    <name type="scientific">Murinocardiopsis flavida</name>
    <dbReference type="NCBI Taxonomy" id="645275"/>
    <lineage>
        <taxon>Bacteria</taxon>
        <taxon>Bacillati</taxon>
        <taxon>Actinomycetota</taxon>
        <taxon>Actinomycetes</taxon>
        <taxon>Streptosporangiales</taxon>
        <taxon>Nocardiopsidaceae</taxon>
        <taxon>Murinocardiopsis</taxon>
    </lineage>
</organism>
<name>A0A2P8C7C8_9ACTN</name>
<dbReference type="AlphaFoldDB" id="A0A2P8C7C8"/>
<dbReference type="EMBL" id="PYGA01000051">
    <property type="protein sequence ID" value="PSK80856.1"/>
    <property type="molecule type" value="Genomic_DNA"/>
</dbReference>
<evidence type="ECO:0000313" key="1">
    <source>
        <dbReference type="EMBL" id="PSK80856.1"/>
    </source>
</evidence>